<comment type="caution">
    <text evidence="2">The sequence shown here is derived from an EMBL/GenBank/DDBJ whole genome shotgun (WGS) entry which is preliminary data.</text>
</comment>
<name>A0A7X6GVX4_9RHOB</name>
<sequence length="73" mass="7579">MTTKTDQRAPRPTGRGISGQTAPGLGRLRPDHAAQHGRATAHAAAARGPAPRRMPRSGASMDYQQGFFSGPAG</sequence>
<evidence type="ECO:0000313" key="2">
    <source>
        <dbReference type="EMBL" id="NKX43351.1"/>
    </source>
</evidence>
<feature type="compositionally biased region" description="Low complexity" evidence="1">
    <location>
        <begin position="36"/>
        <end position="59"/>
    </location>
</feature>
<dbReference type="RefSeq" id="WP_168621722.1">
    <property type="nucleotide sequence ID" value="NZ_JAAZQQ010000001.1"/>
</dbReference>
<feature type="region of interest" description="Disordered" evidence="1">
    <location>
        <begin position="1"/>
        <end position="73"/>
    </location>
</feature>
<accession>A0A7X6GVX4</accession>
<evidence type="ECO:0000313" key="3">
    <source>
        <dbReference type="Proteomes" id="UP000526408"/>
    </source>
</evidence>
<reference evidence="2 3" key="1">
    <citation type="submission" date="2020-04" db="EMBL/GenBank/DDBJ databases">
        <authorList>
            <person name="Yoon J."/>
        </authorList>
    </citation>
    <scope>NUCLEOTIDE SEQUENCE [LARGE SCALE GENOMIC DNA]</scope>
    <source>
        <strain evidence="2 3">KMU-115</strain>
    </source>
</reference>
<keyword evidence="3" id="KW-1185">Reference proteome</keyword>
<organism evidence="2 3">
    <name type="scientific">Roseicyclus persicicus</name>
    <dbReference type="NCBI Taxonomy" id="2650661"/>
    <lineage>
        <taxon>Bacteria</taxon>
        <taxon>Pseudomonadati</taxon>
        <taxon>Pseudomonadota</taxon>
        <taxon>Alphaproteobacteria</taxon>
        <taxon>Rhodobacterales</taxon>
        <taxon>Roseobacteraceae</taxon>
        <taxon>Roseicyclus</taxon>
    </lineage>
</organism>
<dbReference type="Proteomes" id="UP000526408">
    <property type="component" value="Unassembled WGS sequence"/>
</dbReference>
<protein>
    <submittedName>
        <fullName evidence="2">Uncharacterized protein</fullName>
    </submittedName>
</protein>
<gene>
    <name evidence="2" type="ORF">HCU73_02015</name>
</gene>
<dbReference type="EMBL" id="JAAZQQ010000001">
    <property type="protein sequence ID" value="NKX43351.1"/>
    <property type="molecule type" value="Genomic_DNA"/>
</dbReference>
<evidence type="ECO:0000256" key="1">
    <source>
        <dbReference type="SAM" id="MobiDB-lite"/>
    </source>
</evidence>
<proteinExistence type="predicted"/>
<dbReference type="AlphaFoldDB" id="A0A7X6GVX4"/>